<dbReference type="Proteomes" id="UP001519921">
    <property type="component" value="Unassembled WGS sequence"/>
</dbReference>
<dbReference type="SUPFAM" id="SSF143842">
    <property type="entry name" value="YwmB-like"/>
    <property type="match status" value="1"/>
</dbReference>
<evidence type="ECO:0008006" key="3">
    <source>
        <dbReference type="Google" id="ProtNLM"/>
    </source>
</evidence>
<sequence>MKFKISLMLLILISFFNMGAISKQQMINKSFYEIENSMLNKSQFEENGVKIQFKTKVSIEEEYSLIKQSLISNIQGIYTEIDRNKFEILNNNFNISANLWCVDNYTYVEVILINTNSQYKIEYLKNILKSLSDKKSENIQMFLYYKGKVENISNDKFRDWLNASQYIKNIDIIKINNGYTGTGSLKDGEKVNFALSNYNTDSYVIIATPIIFTTY</sequence>
<reference evidence="1 2" key="1">
    <citation type="submission" date="2021-07" db="EMBL/GenBank/DDBJ databases">
        <title>Clostridium weizhouense sp. nov., an anaerobic bacterium isolated from activated sludge of Petroleum wastewater.</title>
        <authorList>
            <person name="Li Q."/>
        </authorList>
    </citation>
    <scope>NUCLEOTIDE SEQUENCE [LARGE SCALE GENOMIC DNA]</scope>
    <source>
        <strain evidence="1 2">YB-6</strain>
    </source>
</reference>
<name>A0ABS7AK06_9CLOT</name>
<gene>
    <name evidence="1" type="ORF">KYD98_02180</name>
</gene>
<proteinExistence type="predicted"/>
<comment type="caution">
    <text evidence="1">The sequence shown here is derived from an EMBL/GenBank/DDBJ whole genome shotgun (WGS) entry which is preliminary data.</text>
</comment>
<dbReference type="RefSeq" id="WP_219777937.1">
    <property type="nucleotide sequence ID" value="NZ_JAHXPT010000001.1"/>
</dbReference>
<dbReference type="InterPro" id="IPR036209">
    <property type="entry name" value="YwmB-like_sf"/>
</dbReference>
<dbReference type="EMBL" id="JAHXPT010000001">
    <property type="protein sequence ID" value="MBW6408889.1"/>
    <property type="molecule type" value="Genomic_DNA"/>
</dbReference>
<evidence type="ECO:0000313" key="2">
    <source>
        <dbReference type="Proteomes" id="UP001519921"/>
    </source>
</evidence>
<protein>
    <recommendedName>
        <fullName evidence="3">TATA-box binding protein</fullName>
    </recommendedName>
</protein>
<accession>A0ABS7AK06</accession>
<organism evidence="1 2">
    <name type="scientific">Clostridium weizhouense</name>
    <dbReference type="NCBI Taxonomy" id="2859781"/>
    <lineage>
        <taxon>Bacteria</taxon>
        <taxon>Bacillati</taxon>
        <taxon>Bacillota</taxon>
        <taxon>Clostridia</taxon>
        <taxon>Eubacteriales</taxon>
        <taxon>Clostridiaceae</taxon>
        <taxon>Clostridium</taxon>
    </lineage>
</organism>
<keyword evidence="2" id="KW-1185">Reference proteome</keyword>
<evidence type="ECO:0000313" key="1">
    <source>
        <dbReference type="EMBL" id="MBW6408889.1"/>
    </source>
</evidence>